<evidence type="ECO:0000256" key="2">
    <source>
        <dbReference type="ARBA" id="ARBA00012438"/>
    </source>
</evidence>
<dbReference type="RefSeq" id="WP_127051159.1">
    <property type="nucleotide sequence ID" value="NZ_RZGZ01000004.1"/>
</dbReference>
<keyword evidence="4" id="KW-0808">Transferase</keyword>
<keyword evidence="10" id="KW-1133">Transmembrane helix</keyword>
<dbReference type="SUPFAM" id="SSF55874">
    <property type="entry name" value="ATPase domain of HSP90 chaperone/DNA topoisomerase II/histidine kinase"/>
    <property type="match status" value="1"/>
</dbReference>
<dbReference type="Proteomes" id="UP000274909">
    <property type="component" value="Unassembled WGS sequence"/>
</dbReference>
<comment type="catalytic activity">
    <reaction evidence="1">
        <text>ATP + protein L-histidine = ADP + protein N-phospho-L-histidine.</text>
        <dbReference type="EC" id="2.7.13.3"/>
    </reaction>
</comment>
<dbReference type="AlphaFoldDB" id="A0A3S0X8N5"/>
<name>A0A3S0X8N5_9MICO</name>
<dbReference type="GO" id="GO:0046983">
    <property type="term" value="F:protein dimerization activity"/>
    <property type="evidence" value="ECO:0007669"/>
    <property type="project" value="InterPro"/>
</dbReference>
<evidence type="ECO:0000259" key="11">
    <source>
        <dbReference type="SMART" id="SM00387"/>
    </source>
</evidence>
<sequence>MSTGSVATPVFTELHARRRGPLRRLLVRRPGIIDAVIVACFAGWSLLMGVGADSMYSLNAYLGGEQVLRMQYAALGLAVAGSIALLLRRRYPVPVAAAMAALGVVALGATGALSGFELGLAFALYVVADSRRSLVAWVTCVAAVAVLLVSARLFPIVHTVGALSLGLAPADESDVLFQASVWYQTAVPVLVLALVSVAVGTGVRNNRLHVERFVDAANAVAREHEQRTRLAEAAERARIAREMHDVVAHSIAVMVALGGGASVALEWAPDRARTALDELVTTGRSALVDMRRVLGVLHSDGSELGTAEGAEEDMRADTAPLPSADGLPTLVDRFRLAGTPVRTTNLSDARLRSADVSLQLAVYRVVQESLTNVLRHAPGTRGVDLVVDSRPGEVEIVVTDRGATMPVDATGGSGRGLIGMRERVTVFGGRVDAGPHGDGWRVRATFPLAGEETE</sequence>
<dbReference type="PANTHER" id="PTHR24421">
    <property type="entry name" value="NITRATE/NITRITE SENSOR PROTEIN NARX-RELATED"/>
    <property type="match status" value="1"/>
</dbReference>
<feature type="transmembrane region" description="Helical" evidence="10">
    <location>
        <begin position="134"/>
        <end position="154"/>
    </location>
</feature>
<gene>
    <name evidence="12" type="ORF">ELQ94_14980</name>
</gene>
<dbReference type="Pfam" id="PF02518">
    <property type="entry name" value="HATPase_c"/>
    <property type="match status" value="1"/>
</dbReference>
<keyword evidence="7" id="KW-0067">ATP-binding</keyword>
<dbReference type="CDD" id="cd16917">
    <property type="entry name" value="HATPase_UhpB-NarQ-NarX-like"/>
    <property type="match status" value="1"/>
</dbReference>
<dbReference type="Gene3D" id="1.20.5.1930">
    <property type="match status" value="1"/>
</dbReference>
<keyword evidence="10" id="KW-0472">Membrane</keyword>
<proteinExistence type="predicted"/>
<dbReference type="InterPro" id="IPR003594">
    <property type="entry name" value="HATPase_dom"/>
</dbReference>
<evidence type="ECO:0000256" key="7">
    <source>
        <dbReference type="ARBA" id="ARBA00022840"/>
    </source>
</evidence>
<evidence type="ECO:0000256" key="5">
    <source>
        <dbReference type="ARBA" id="ARBA00022741"/>
    </source>
</evidence>
<feature type="transmembrane region" description="Helical" evidence="10">
    <location>
        <begin position="246"/>
        <end position="265"/>
    </location>
</feature>
<feature type="transmembrane region" description="Helical" evidence="10">
    <location>
        <begin position="175"/>
        <end position="199"/>
    </location>
</feature>
<feature type="region of interest" description="Disordered" evidence="9">
    <location>
        <begin position="302"/>
        <end position="324"/>
    </location>
</feature>
<dbReference type="Gene3D" id="3.30.565.10">
    <property type="entry name" value="Histidine kinase-like ATPase, C-terminal domain"/>
    <property type="match status" value="1"/>
</dbReference>
<evidence type="ECO:0000313" key="13">
    <source>
        <dbReference type="Proteomes" id="UP000274909"/>
    </source>
</evidence>
<evidence type="ECO:0000256" key="9">
    <source>
        <dbReference type="SAM" id="MobiDB-lite"/>
    </source>
</evidence>
<feature type="domain" description="Histidine kinase/HSP90-like ATPase" evidence="11">
    <location>
        <begin position="357"/>
        <end position="450"/>
    </location>
</feature>
<keyword evidence="13" id="KW-1185">Reference proteome</keyword>
<keyword evidence="10" id="KW-0812">Transmembrane</keyword>
<dbReference type="GO" id="GO:0016020">
    <property type="term" value="C:membrane"/>
    <property type="evidence" value="ECO:0007669"/>
    <property type="project" value="InterPro"/>
</dbReference>
<dbReference type="PANTHER" id="PTHR24421:SF10">
    <property type="entry name" value="NITRATE_NITRITE SENSOR PROTEIN NARQ"/>
    <property type="match status" value="1"/>
</dbReference>
<feature type="transmembrane region" description="Helical" evidence="10">
    <location>
        <begin position="99"/>
        <end position="128"/>
    </location>
</feature>
<evidence type="ECO:0000313" key="12">
    <source>
        <dbReference type="EMBL" id="RUQ98305.1"/>
    </source>
</evidence>
<dbReference type="InterPro" id="IPR050482">
    <property type="entry name" value="Sensor_HK_TwoCompSys"/>
</dbReference>
<accession>A0A3S0X8N5</accession>
<dbReference type="EMBL" id="RZGZ01000004">
    <property type="protein sequence ID" value="RUQ98305.1"/>
    <property type="molecule type" value="Genomic_DNA"/>
</dbReference>
<dbReference type="Pfam" id="PF07730">
    <property type="entry name" value="HisKA_3"/>
    <property type="match status" value="1"/>
</dbReference>
<dbReference type="GO" id="GO:0005524">
    <property type="term" value="F:ATP binding"/>
    <property type="evidence" value="ECO:0007669"/>
    <property type="project" value="UniProtKB-KW"/>
</dbReference>
<protein>
    <recommendedName>
        <fullName evidence="2">histidine kinase</fullName>
        <ecNumber evidence="2">2.7.13.3</ecNumber>
    </recommendedName>
</protein>
<evidence type="ECO:0000256" key="6">
    <source>
        <dbReference type="ARBA" id="ARBA00022777"/>
    </source>
</evidence>
<evidence type="ECO:0000256" key="8">
    <source>
        <dbReference type="ARBA" id="ARBA00023012"/>
    </source>
</evidence>
<keyword evidence="8" id="KW-0902">Two-component regulatory system</keyword>
<dbReference type="GO" id="GO:0000155">
    <property type="term" value="F:phosphorelay sensor kinase activity"/>
    <property type="evidence" value="ECO:0007669"/>
    <property type="project" value="InterPro"/>
</dbReference>
<keyword evidence="6 12" id="KW-0418">Kinase</keyword>
<evidence type="ECO:0000256" key="4">
    <source>
        <dbReference type="ARBA" id="ARBA00022679"/>
    </source>
</evidence>
<feature type="transmembrane region" description="Helical" evidence="10">
    <location>
        <begin position="31"/>
        <end position="50"/>
    </location>
</feature>
<comment type="caution">
    <text evidence="12">The sequence shown here is derived from an EMBL/GenBank/DDBJ whole genome shotgun (WGS) entry which is preliminary data.</text>
</comment>
<dbReference type="SMART" id="SM00387">
    <property type="entry name" value="HATPase_c"/>
    <property type="match status" value="1"/>
</dbReference>
<dbReference type="InterPro" id="IPR011712">
    <property type="entry name" value="Sig_transdc_His_kin_sub3_dim/P"/>
</dbReference>
<keyword evidence="5" id="KW-0547">Nucleotide-binding</keyword>
<keyword evidence="3" id="KW-0597">Phosphoprotein</keyword>
<dbReference type="InterPro" id="IPR036890">
    <property type="entry name" value="HATPase_C_sf"/>
</dbReference>
<dbReference type="OrthoDB" id="227596at2"/>
<reference evidence="12 13" key="1">
    <citation type="submission" date="2018-12" db="EMBL/GenBank/DDBJ databases">
        <authorList>
            <person name="Li F."/>
        </authorList>
    </citation>
    <scope>NUCLEOTIDE SEQUENCE [LARGE SCALE GENOMIC DNA]</scope>
    <source>
        <strain evidence="12 13">EGI 6500705</strain>
    </source>
</reference>
<dbReference type="EC" id="2.7.13.3" evidence="2"/>
<evidence type="ECO:0000256" key="3">
    <source>
        <dbReference type="ARBA" id="ARBA00022553"/>
    </source>
</evidence>
<organism evidence="12 13">
    <name type="scientific">Labedella endophytica</name>
    <dbReference type="NCBI Taxonomy" id="1523160"/>
    <lineage>
        <taxon>Bacteria</taxon>
        <taxon>Bacillati</taxon>
        <taxon>Actinomycetota</taxon>
        <taxon>Actinomycetes</taxon>
        <taxon>Micrococcales</taxon>
        <taxon>Microbacteriaceae</taxon>
        <taxon>Labedella</taxon>
    </lineage>
</organism>
<evidence type="ECO:0000256" key="10">
    <source>
        <dbReference type="SAM" id="Phobius"/>
    </source>
</evidence>
<evidence type="ECO:0000256" key="1">
    <source>
        <dbReference type="ARBA" id="ARBA00000085"/>
    </source>
</evidence>